<evidence type="ECO:0000256" key="3">
    <source>
        <dbReference type="ARBA" id="ARBA00023015"/>
    </source>
</evidence>
<evidence type="ECO:0000256" key="5">
    <source>
        <dbReference type="ARBA" id="ARBA00023163"/>
    </source>
</evidence>
<feature type="DNA-binding region" description="OmpR/PhoB-type" evidence="7">
    <location>
        <begin position="123"/>
        <end position="222"/>
    </location>
</feature>
<dbReference type="PANTHER" id="PTHR48111">
    <property type="entry name" value="REGULATOR OF RPOS"/>
    <property type="match status" value="1"/>
</dbReference>
<comment type="caution">
    <text evidence="11">The sequence shown here is derived from an EMBL/GenBank/DDBJ whole genome shotgun (WGS) entry which is preliminary data.</text>
</comment>
<dbReference type="OrthoDB" id="7873839at2"/>
<dbReference type="GO" id="GO:0032993">
    <property type="term" value="C:protein-DNA complex"/>
    <property type="evidence" value="ECO:0007669"/>
    <property type="project" value="TreeGrafter"/>
</dbReference>
<dbReference type="CDD" id="cd00156">
    <property type="entry name" value="REC"/>
    <property type="match status" value="1"/>
</dbReference>
<dbReference type="PROSITE" id="PS50110">
    <property type="entry name" value="RESPONSE_REGULATORY"/>
    <property type="match status" value="1"/>
</dbReference>
<feature type="region of interest" description="Disordered" evidence="8">
    <location>
        <begin position="242"/>
        <end position="265"/>
    </location>
</feature>
<evidence type="ECO:0000256" key="7">
    <source>
        <dbReference type="PROSITE-ProRule" id="PRU01091"/>
    </source>
</evidence>
<keyword evidence="5" id="KW-0804">Transcription</keyword>
<accession>A0A2V4NSU5</accession>
<dbReference type="AlphaFoldDB" id="A0A2V4NSU5"/>
<dbReference type="GO" id="GO:0000156">
    <property type="term" value="F:phosphorelay response regulator activity"/>
    <property type="evidence" value="ECO:0007669"/>
    <property type="project" value="TreeGrafter"/>
</dbReference>
<dbReference type="Proteomes" id="UP000248012">
    <property type="component" value="Unassembled WGS sequence"/>
</dbReference>
<organism evidence="11 12">
    <name type="scientific">Litorivita pollutaquae</name>
    <dbReference type="NCBI Taxonomy" id="2200892"/>
    <lineage>
        <taxon>Bacteria</taxon>
        <taxon>Pseudomonadati</taxon>
        <taxon>Pseudomonadota</taxon>
        <taxon>Alphaproteobacteria</taxon>
        <taxon>Rhodobacterales</taxon>
        <taxon>Paracoccaceae</taxon>
        <taxon>Litorivita</taxon>
    </lineage>
</organism>
<reference evidence="11 12" key="1">
    <citation type="submission" date="2018-05" db="EMBL/GenBank/DDBJ databases">
        <title>Oceanovita maritima gen. nov., sp. nov., a marine bacterium in the family Rhodobacteraceae isolated from surface seawater of Lundu port Xiamen, China.</title>
        <authorList>
            <person name="Hetharua B.H."/>
            <person name="Min D."/>
            <person name="Liao H."/>
            <person name="Tian Y."/>
        </authorList>
    </citation>
    <scope>NUCLEOTIDE SEQUENCE [LARGE SCALE GENOMIC DNA]</scope>
    <source>
        <strain evidence="11 12">FSX-11</strain>
    </source>
</reference>
<feature type="domain" description="Response regulatory" evidence="9">
    <location>
        <begin position="2"/>
        <end position="115"/>
    </location>
</feature>
<dbReference type="GO" id="GO:0006355">
    <property type="term" value="P:regulation of DNA-templated transcription"/>
    <property type="evidence" value="ECO:0007669"/>
    <property type="project" value="InterPro"/>
</dbReference>
<proteinExistence type="predicted"/>
<feature type="modified residue" description="4-aspartylphosphate" evidence="6">
    <location>
        <position position="50"/>
    </location>
</feature>
<evidence type="ECO:0000259" key="9">
    <source>
        <dbReference type="PROSITE" id="PS50110"/>
    </source>
</evidence>
<dbReference type="Gene3D" id="3.40.50.2300">
    <property type="match status" value="1"/>
</dbReference>
<dbReference type="CDD" id="cd00383">
    <property type="entry name" value="trans_reg_C"/>
    <property type="match status" value="1"/>
</dbReference>
<dbReference type="SUPFAM" id="SSF52172">
    <property type="entry name" value="CheY-like"/>
    <property type="match status" value="1"/>
</dbReference>
<dbReference type="InterPro" id="IPR001789">
    <property type="entry name" value="Sig_transdc_resp-reg_receiver"/>
</dbReference>
<name>A0A2V4NSU5_9RHOB</name>
<dbReference type="GO" id="GO:0000976">
    <property type="term" value="F:transcription cis-regulatory region binding"/>
    <property type="evidence" value="ECO:0007669"/>
    <property type="project" value="TreeGrafter"/>
</dbReference>
<dbReference type="InterPro" id="IPR039420">
    <property type="entry name" value="WalR-like"/>
</dbReference>
<protein>
    <submittedName>
        <fullName evidence="11">Uncharacterized protein</fullName>
    </submittedName>
</protein>
<dbReference type="InterPro" id="IPR036388">
    <property type="entry name" value="WH-like_DNA-bd_sf"/>
</dbReference>
<dbReference type="InterPro" id="IPR001867">
    <property type="entry name" value="OmpR/PhoB-type_DNA-bd"/>
</dbReference>
<keyword evidence="1 6" id="KW-0597">Phosphoprotein</keyword>
<dbReference type="SMART" id="SM00448">
    <property type="entry name" value="REC"/>
    <property type="match status" value="1"/>
</dbReference>
<evidence type="ECO:0000256" key="6">
    <source>
        <dbReference type="PROSITE-ProRule" id="PRU00169"/>
    </source>
</evidence>
<dbReference type="PROSITE" id="PS51755">
    <property type="entry name" value="OMPR_PHOB"/>
    <property type="match status" value="1"/>
</dbReference>
<dbReference type="PANTHER" id="PTHR48111:SF1">
    <property type="entry name" value="TWO-COMPONENT RESPONSE REGULATOR ORR33"/>
    <property type="match status" value="1"/>
</dbReference>
<keyword evidence="3" id="KW-0805">Transcription regulation</keyword>
<gene>
    <name evidence="11" type="ORF">DI396_07460</name>
</gene>
<dbReference type="Gene3D" id="1.10.10.10">
    <property type="entry name" value="Winged helix-like DNA-binding domain superfamily/Winged helix DNA-binding domain"/>
    <property type="match status" value="1"/>
</dbReference>
<evidence type="ECO:0000256" key="2">
    <source>
        <dbReference type="ARBA" id="ARBA00023012"/>
    </source>
</evidence>
<evidence type="ECO:0000256" key="8">
    <source>
        <dbReference type="SAM" id="MobiDB-lite"/>
    </source>
</evidence>
<dbReference type="Pfam" id="PF00072">
    <property type="entry name" value="Response_reg"/>
    <property type="match status" value="1"/>
</dbReference>
<dbReference type="InterPro" id="IPR011006">
    <property type="entry name" value="CheY-like_superfamily"/>
</dbReference>
<dbReference type="GO" id="GO:0005829">
    <property type="term" value="C:cytosol"/>
    <property type="evidence" value="ECO:0007669"/>
    <property type="project" value="TreeGrafter"/>
</dbReference>
<evidence type="ECO:0000313" key="11">
    <source>
        <dbReference type="EMBL" id="PYC47916.1"/>
    </source>
</evidence>
<evidence type="ECO:0000259" key="10">
    <source>
        <dbReference type="PROSITE" id="PS51755"/>
    </source>
</evidence>
<dbReference type="EMBL" id="QFVT01000004">
    <property type="protein sequence ID" value="PYC47916.1"/>
    <property type="molecule type" value="Genomic_DNA"/>
</dbReference>
<keyword evidence="2" id="KW-0902">Two-component regulatory system</keyword>
<keyword evidence="12" id="KW-1185">Reference proteome</keyword>
<feature type="domain" description="OmpR/PhoB-type" evidence="10">
    <location>
        <begin position="123"/>
        <end position="222"/>
    </location>
</feature>
<dbReference type="RefSeq" id="WP_110795566.1">
    <property type="nucleotide sequence ID" value="NZ_KZ826483.1"/>
</dbReference>
<dbReference type="SMART" id="SM00862">
    <property type="entry name" value="Trans_reg_C"/>
    <property type="match status" value="1"/>
</dbReference>
<evidence type="ECO:0000256" key="1">
    <source>
        <dbReference type="ARBA" id="ARBA00022553"/>
    </source>
</evidence>
<keyword evidence="4 7" id="KW-0238">DNA-binding</keyword>
<evidence type="ECO:0000313" key="12">
    <source>
        <dbReference type="Proteomes" id="UP000248012"/>
    </source>
</evidence>
<dbReference type="Pfam" id="PF00486">
    <property type="entry name" value="Trans_reg_C"/>
    <property type="match status" value="1"/>
</dbReference>
<evidence type="ECO:0000256" key="4">
    <source>
        <dbReference type="ARBA" id="ARBA00023125"/>
    </source>
</evidence>
<sequence length="265" mass="29168">MRILISDTNWATCTIAHDLRSAGFYVSIANDGAELIEIARNGMQDAVLFDLDLPDMRGKEILHSLRAILPHTPICATAAQADIETQRMMMDLGASTLIRHDTDPAVIAAQLRAYVRRSAGFSTPIVRTGHMEVNLTTQSVQINGSPMQLTRFEYEVIEMLTLRGGSLSARETITSQLGAWEEKPDTNMIDVHLGRIRSKMAALGATEEVFPTRVARGFRIAPQEATSMDACSYSEKGADNRACRQGETTHRHSSSAQDIAPPHIY</sequence>